<dbReference type="InterPro" id="IPR057371">
    <property type="entry name" value="VERL_C"/>
</dbReference>
<organism evidence="3 4">
    <name type="scientific">Patella caerulea</name>
    <name type="common">Rayed Mediterranean limpet</name>
    <dbReference type="NCBI Taxonomy" id="87958"/>
    <lineage>
        <taxon>Eukaryota</taxon>
        <taxon>Metazoa</taxon>
        <taxon>Spiralia</taxon>
        <taxon>Lophotrochozoa</taxon>
        <taxon>Mollusca</taxon>
        <taxon>Gastropoda</taxon>
        <taxon>Patellogastropoda</taxon>
        <taxon>Patelloidea</taxon>
        <taxon>Patellidae</taxon>
        <taxon>Patella</taxon>
    </lineage>
</organism>
<name>A0AAN8JGT0_PATCE</name>
<evidence type="ECO:0000313" key="4">
    <source>
        <dbReference type="Proteomes" id="UP001347796"/>
    </source>
</evidence>
<gene>
    <name evidence="3" type="ORF">SNE40_014981</name>
</gene>
<keyword evidence="4" id="KW-1185">Reference proteome</keyword>
<proteinExistence type="predicted"/>
<evidence type="ECO:0000256" key="1">
    <source>
        <dbReference type="SAM" id="Phobius"/>
    </source>
</evidence>
<evidence type="ECO:0000313" key="3">
    <source>
        <dbReference type="EMBL" id="KAK6176740.1"/>
    </source>
</evidence>
<keyword evidence="1" id="KW-0472">Membrane</keyword>
<comment type="caution">
    <text evidence="3">The sequence shown here is derived from an EMBL/GenBank/DDBJ whole genome shotgun (WGS) entry which is preliminary data.</text>
</comment>
<dbReference type="Proteomes" id="UP001347796">
    <property type="component" value="Unassembled WGS sequence"/>
</dbReference>
<feature type="domain" description="Vitelline envelope sperm lysin receptor C-terminal" evidence="2">
    <location>
        <begin position="68"/>
        <end position="267"/>
    </location>
</feature>
<dbReference type="AlphaFoldDB" id="A0AAN8JGT0"/>
<protein>
    <recommendedName>
        <fullName evidence="2">Vitelline envelope sperm lysin receptor C-terminal domain-containing protein</fullName>
    </recommendedName>
</protein>
<evidence type="ECO:0000259" key="2">
    <source>
        <dbReference type="Pfam" id="PF25272"/>
    </source>
</evidence>
<reference evidence="3 4" key="1">
    <citation type="submission" date="2024-01" db="EMBL/GenBank/DDBJ databases">
        <title>The genome of the rayed Mediterranean limpet Patella caerulea (Linnaeus, 1758).</title>
        <authorList>
            <person name="Anh-Thu Weber A."/>
            <person name="Halstead-Nussloch G."/>
        </authorList>
    </citation>
    <scope>NUCLEOTIDE SEQUENCE [LARGE SCALE GENOMIC DNA]</scope>
    <source>
        <strain evidence="3">AATW-2023a</strain>
        <tissue evidence="3">Whole specimen</tissue>
    </source>
</reference>
<keyword evidence="1" id="KW-1133">Transmembrane helix</keyword>
<feature type="transmembrane region" description="Helical" evidence="1">
    <location>
        <begin position="323"/>
        <end position="345"/>
    </location>
</feature>
<dbReference type="EMBL" id="JAZGQO010000010">
    <property type="protein sequence ID" value="KAK6176740.1"/>
    <property type="molecule type" value="Genomic_DNA"/>
</dbReference>
<accession>A0AAN8JGT0</accession>
<dbReference type="Pfam" id="PF25272">
    <property type="entry name" value="VERL_C"/>
    <property type="match status" value="1"/>
</dbReference>
<keyword evidence="1" id="KW-0812">Transmembrane</keyword>
<sequence length="360" mass="39831">MLHGLFLFKVSSANSKRPSTTLTVECGDPAKNKPAVLTYVGDAVAVIGYGALTPPCQFKEDISTASFKLKVYYRTTTQCKFQQTSVSRAIYGLKVESRLLHELFEGADDEKFLIECSFMRYKSNISVDVPLIEKYKPAEMIVVPRGIVARSDFEIYIMSAVGGFRLRSAIQVHSLVKLQTRITRKNKEVGYMPLECLVESTDGKIKILVLASGCGTGFPWKKNQGFQMNGIYGDSPKFRMFRISKQQGIVFRCSFVVCQGSCNGSSCAAASKTRRRRRRRSVDGLQYNSLGLLSDGSRGVVRSDLAVKISDGEKTDVVEMKNFPVYVAIFIVTGIVLLAVIVMAVSVMSRLNKGRTPVNS</sequence>